<organism evidence="2 3">
    <name type="scientific">Georgenia deserti</name>
    <dbReference type="NCBI Taxonomy" id="2093781"/>
    <lineage>
        <taxon>Bacteria</taxon>
        <taxon>Bacillati</taxon>
        <taxon>Actinomycetota</taxon>
        <taxon>Actinomycetes</taxon>
        <taxon>Micrococcales</taxon>
        <taxon>Bogoriellaceae</taxon>
        <taxon>Georgenia</taxon>
    </lineage>
</organism>
<dbReference type="CDD" id="cd03784">
    <property type="entry name" value="GT1_Gtf-like"/>
    <property type="match status" value="1"/>
</dbReference>
<dbReference type="InterPro" id="IPR002213">
    <property type="entry name" value="UDP_glucos_trans"/>
</dbReference>
<feature type="domain" description="Erythromycin biosynthesis protein CIII-like C-terminal" evidence="1">
    <location>
        <begin position="205"/>
        <end position="331"/>
    </location>
</feature>
<comment type="caution">
    <text evidence="2">The sequence shown here is derived from an EMBL/GenBank/DDBJ whole genome shotgun (WGS) entry which is preliminary data.</text>
</comment>
<dbReference type="PANTHER" id="PTHR48050:SF13">
    <property type="entry name" value="STEROL 3-BETA-GLUCOSYLTRANSFERASE UGT80A2"/>
    <property type="match status" value="1"/>
</dbReference>
<protein>
    <submittedName>
        <fullName evidence="2">Glycosyltransferase</fullName>
    </submittedName>
</protein>
<evidence type="ECO:0000313" key="2">
    <source>
        <dbReference type="EMBL" id="MFD1718796.1"/>
    </source>
</evidence>
<evidence type="ECO:0000259" key="1">
    <source>
        <dbReference type="Pfam" id="PF06722"/>
    </source>
</evidence>
<dbReference type="SUPFAM" id="SSF53756">
    <property type="entry name" value="UDP-Glycosyltransferase/glycogen phosphorylase"/>
    <property type="match status" value="1"/>
</dbReference>
<gene>
    <name evidence="2" type="ORF">ACFSE6_13190</name>
</gene>
<dbReference type="PANTHER" id="PTHR48050">
    <property type="entry name" value="STEROL 3-BETA-GLUCOSYLTRANSFERASE"/>
    <property type="match status" value="1"/>
</dbReference>
<reference evidence="3" key="1">
    <citation type="journal article" date="2019" name="Int. J. Syst. Evol. Microbiol.">
        <title>The Global Catalogue of Microorganisms (GCM) 10K type strain sequencing project: providing services to taxonomists for standard genome sequencing and annotation.</title>
        <authorList>
            <consortium name="The Broad Institute Genomics Platform"/>
            <consortium name="The Broad Institute Genome Sequencing Center for Infectious Disease"/>
            <person name="Wu L."/>
            <person name="Ma J."/>
        </authorList>
    </citation>
    <scope>NUCLEOTIDE SEQUENCE [LARGE SCALE GENOMIC DNA]</scope>
    <source>
        <strain evidence="3">JCM 17130</strain>
    </source>
</reference>
<sequence>MADFLFATWDGGGNQVPLRAVAHELAGRGHQVRFLGLRSQAAAFAEAGLAFDAYPTAGDFRVGSSPTAVLALLTNRTMGRDVVADLAGRPADVVVVDGVLFGVMDELRRAGHDYAVLGHTFDGFLRGSLRRAGPLLRLLRLDPPALLDGSRLTMVASMPELDTGHGDVVHIGPVVRAVPAEPEEPSVLVSLSTFRFPQLVPLWQRVLDGLAPLRARVIATTGPALEAAELRVPENIEVHRWIPHEEVLPRVSAAVGHGGHGTTMATLAHGVPLLVLPLDPTSDQPFVGRAISRAGVGLTRSRAASPEAVRAAVETLLTDGRYRHAAAQLGERIRGLDGRTGGADRLEALAGR</sequence>
<dbReference type="Proteomes" id="UP001597277">
    <property type="component" value="Unassembled WGS sequence"/>
</dbReference>
<name>A0ABW4L9T6_9MICO</name>
<keyword evidence="3" id="KW-1185">Reference proteome</keyword>
<dbReference type="RefSeq" id="WP_388007805.1">
    <property type="nucleotide sequence ID" value="NZ_JBHUEE010000007.1"/>
</dbReference>
<dbReference type="Pfam" id="PF06722">
    <property type="entry name" value="EryCIII-like_C"/>
    <property type="match status" value="1"/>
</dbReference>
<dbReference type="Gene3D" id="3.40.50.2000">
    <property type="entry name" value="Glycogen Phosphorylase B"/>
    <property type="match status" value="2"/>
</dbReference>
<dbReference type="InterPro" id="IPR050426">
    <property type="entry name" value="Glycosyltransferase_28"/>
</dbReference>
<proteinExistence type="predicted"/>
<evidence type="ECO:0000313" key="3">
    <source>
        <dbReference type="Proteomes" id="UP001597277"/>
    </source>
</evidence>
<dbReference type="EMBL" id="JBHUEE010000007">
    <property type="protein sequence ID" value="MFD1718796.1"/>
    <property type="molecule type" value="Genomic_DNA"/>
</dbReference>
<accession>A0ABW4L9T6</accession>
<dbReference type="InterPro" id="IPR010610">
    <property type="entry name" value="EryCIII-like_C"/>
</dbReference>